<dbReference type="EMBL" id="JAYMYQ010000011">
    <property type="protein sequence ID" value="KAK7306778.1"/>
    <property type="molecule type" value="Genomic_DNA"/>
</dbReference>
<name>A0AAN9JYR5_CANGL</name>
<accession>A0AAN9JYR5</accession>
<protein>
    <submittedName>
        <fullName evidence="1">Uncharacterized protein</fullName>
    </submittedName>
</protein>
<gene>
    <name evidence="1" type="ORF">VNO77_44735</name>
</gene>
<reference evidence="1 2" key="1">
    <citation type="submission" date="2024-01" db="EMBL/GenBank/DDBJ databases">
        <title>The genomes of 5 underutilized Papilionoideae crops provide insights into root nodulation and disease resistanc.</title>
        <authorList>
            <person name="Jiang F."/>
        </authorList>
    </citation>
    <scope>NUCLEOTIDE SEQUENCE [LARGE SCALE GENOMIC DNA]</scope>
    <source>
        <strain evidence="1">LVBAO_FW01</strain>
        <tissue evidence="1">Leaves</tissue>
    </source>
</reference>
<proteinExistence type="predicted"/>
<dbReference type="AlphaFoldDB" id="A0AAN9JYR5"/>
<keyword evidence="2" id="KW-1185">Reference proteome</keyword>
<evidence type="ECO:0000313" key="2">
    <source>
        <dbReference type="Proteomes" id="UP001367508"/>
    </source>
</evidence>
<sequence>MEEAPSIQAASMKQIKSWEVIENLHNHVFKSVKGKQPPHTCMTTSWIQRDMSRLIIIISRKSYAKVYMKRAMHILRLLRHSYAEPDLKPYSFLELDRSTEIPRPSNGQEPSSYDPEAQLTEDLGVIVTVLSLFSSIRIQIYHVHVQRFKPGITISGLRLLVYLIVDQKGATFHLALCLIEQVLP</sequence>
<dbReference type="Proteomes" id="UP001367508">
    <property type="component" value="Unassembled WGS sequence"/>
</dbReference>
<evidence type="ECO:0000313" key="1">
    <source>
        <dbReference type="EMBL" id="KAK7306778.1"/>
    </source>
</evidence>
<organism evidence="1 2">
    <name type="scientific">Canavalia gladiata</name>
    <name type="common">Sword bean</name>
    <name type="synonym">Dolichos gladiatus</name>
    <dbReference type="NCBI Taxonomy" id="3824"/>
    <lineage>
        <taxon>Eukaryota</taxon>
        <taxon>Viridiplantae</taxon>
        <taxon>Streptophyta</taxon>
        <taxon>Embryophyta</taxon>
        <taxon>Tracheophyta</taxon>
        <taxon>Spermatophyta</taxon>
        <taxon>Magnoliopsida</taxon>
        <taxon>eudicotyledons</taxon>
        <taxon>Gunneridae</taxon>
        <taxon>Pentapetalae</taxon>
        <taxon>rosids</taxon>
        <taxon>fabids</taxon>
        <taxon>Fabales</taxon>
        <taxon>Fabaceae</taxon>
        <taxon>Papilionoideae</taxon>
        <taxon>50 kb inversion clade</taxon>
        <taxon>NPAAA clade</taxon>
        <taxon>indigoferoid/millettioid clade</taxon>
        <taxon>Phaseoleae</taxon>
        <taxon>Canavalia</taxon>
    </lineage>
</organism>
<comment type="caution">
    <text evidence="1">The sequence shown here is derived from an EMBL/GenBank/DDBJ whole genome shotgun (WGS) entry which is preliminary data.</text>
</comment>